<feature type="domain" description="STAS" evidence="29">
    <location>
        <begin position="4076"/>
        <end position="4266"/>
    </location>
</feature>
<dbReference type="FunFam" id="2.60.120.260:FF:000044">
    <property type="entry name" value="Reelin"/>
    <property type="match status" value="1"/>
</dbReference>
<dbReference type="CDD" id="cd10041">
    <property type="entry name" value="Reelin_repeat_5_subrepeat_1"/>
    <property type="match status" value="1"/>
</dbReference>
<dbReference type="CDD" id="cd10052">
    <property type="entry name" value="Reelin_repeat_8_subrepeat_2"/>
    <property type="match status" value="1"/>
</dbReference>
<feature type="compositionally biased region" description="Pro residues" evidence="26">
    <location>
        <begin position="1"/>
        <end position="11"/>
    </location>
</feature>
<dbReference type="Gene3D" id="2.60.120.260">
    <property type="entry name" value="Galactose-binding domain-like"/>
    <property type="match status" value="19"/>
</dbReference>
<dbReference type="InterPro" id="IPR036513">
    <property type="entry name" value="STAS_dom_sf"/>
</dbReference>
<dbReference type="PROSITE" id="PS50026">
    <property type="entry name" value="EGF_3"/>
    <property type="match status" value="2"/>
</dbReference>
<dbReference type="Pfam" id="PF00916">
    <property type="entry name" value="Sulfate_transp"/>
    <property type="match status" value="1"/>
</dbReference>
<evidence type="ECO:0000256" key="6">
    <source>
        <dbReference type="ARBA" id="ARBA00022536"/>
    </source>
</evidence>
<dbReference type="FunFam" id="2.60.120.260:FF:000036">
    <property type="entry name" value="Reelin"/>
    <property type="match status" value="1"/>
</dbReference>
<evidence type="ECO:0000313" key="32">
    <source>
        <dbReference type="Proteomes" id="UP001178461"/>
    </source>
</evidence>
<dbReference type="Pfam" id="PF07974">
    <property type="entry name" value="EGF_2"/>
    <property type="match status" value="1"/>
</dbReference>
<evidence type="ECO:0000259" key="30">
    <source>
        <dbReference type="PROSITE" id="PS51019"/>
    </source>
</evidence>
<feature type="transmembrane region" description="Helical" evidence="27">
    <location>
        <begin position="3646"/>
        <end position="3672"/>
    </location>
</feature>
<dbReference type="GO" id="GO:0008271">
    <property type="term" value="F:secondary active sulfate transmembrane transporter activity"/>
    <property type="evidence" value="ECO:0007669"/>
    <property type="project" value="InterPro"/>
</dbReference>
<dbReference type="FunFam" id="2.60.120.260:FF:000047">
    <property type="entry name" value="Reelin"/>
    <property type="match status" value="1"/>
</dbReference>
<dbReference type="PROSITE" id="PS01186">
    <property type="entry name" value="EGF_2"/>
    <property type="match status" value="4"/>
</dbReference>
<name>A0AA35PDR5_9SAUR</name>
<dbReference type="InterPro" id="IPR000742">
    <property type="entry name" value="EGF"/>
</dbReference>
<feature type="disulfide bond" evidence="25">
    <location>
        <begin position="2152"/>
        <end position="2162"/>
    </location>
</feature>
<dbReference type="InterPro" id="IPR034968">
    <property type="entry name" value="Reelin"/>
</dbReference>
<feature type="transmembrane region" description="Helical" evidence="27">
    <location>
        <begin position="3845"/>
        <end position="3864"/>
    </location>
</feature>
<keyword evidence="10" id="KW-0732">Signal</keyword>
<evidence type="ECO:0000313" key="31">
    <source>
        <dbReference type="EMBL" id="CAI5785186.1"/>
    </source>
</evidence>
<feature type="transmembrane region" description="Helical" evidence="27">
    <location>
        <begin position="3884"/>
        <end position="3906"/>
    </location>
</feature>
<dbReference type="GO" id="GO:0001764">
    <property type="term" value="P:neuron migration"/>
    <property type="evidence" value="ECO:0007669"/>
    <property type="project" value="InterPro"/>
</dbReference>
<dbReference type="GO" id="GO:0043005">
    <property type="term" value="C:neuron projection"/>
    <property type="evidence" value="ECO:0007669"/>
    <property type="project" value="TreeGrafter"/>
</dbReference>
<dbReference type="FunFam" id="2.60.120.260:FF:000056">
    <property type="entry name" value="reelin"/>
    <property type="match status" value="1"/>
</dbReference>
<dbReference type="FunFam" id="2.60.120.260:FF:000045">
    <property type="entry name" value="Reelin"/>
    <property type="match status" value="1"/>
</dbReference>
<evidence type="ECO:0000256" key="14">
    <source>
        <dbReference type="ARBA" id="ARBA00022833"/>
    </source>
</evidence>
<feature type="disulfide bond" evidence="25">
    <location>
        <begin position="2170"/>
        <end position="2179"/>
    </location>
</feature>
<comment type="caution">
    <text evidence="25">Lacks conserved residue(s) required for the propagation of feature annotation.</text>
</comment>
<evidence type="ECO:0000256" key="1">
    <source>
        <dbReference type="ARBA" id="ARBA00004141"/>
    </source>
</evidence>
<dbReference type="Pfam" id="PF23106">
    <property type="entry name" value="EGF_Teneurin"/>
    <property type="match status" value="3"/>
</dbReference>
<keyword evidence="6 25" id="KW-0245">EGF-like domain</keyword>
<dbReference type="Pfam" id="PF21471">
    <property type="entry name" value="Reelin_subrepeat-B"/>
    <property type="match status" value="18"/>
</dbReference>
<dbReference type="PROSITE" id="PS50801">
    <property type="entry name" value="STAS"/>
    <property type="match status" value="1"/>
</dbReference>
<comment type="function">
    <text evidence="24">Extracellular matrix serine protease secreted by pioneer neurons that plays a role in layering of neurons in the cerebral cortex and cerebellum by coordinating cell positioning during neurodevelopment. Regulates microtubule function in neurons and neuronal migration. Binding to the extracellular domains of lipoprotein receptors VLDLR and LRP8/APOER2 induces tyrosine phosphorylation of DAB1 and modulation of TAU phosphorylation. Affects migration of sympathetic preganglionic neurons in the spinal cord, where it seems to act as a barrier to neuronal migration. Enzymatic activity is important for the modulation of cell adhesion.</text>
</comment>
<dbReference type="SUPFAM" id="SSF52091">
    <property type="entry name" value="SpoIIaa-like"/>
    <property type="match status" value="1"/>
</dbReference>
<dbReference type="FunFam" id="2.60.120.260:FF:000053">
    <property type="entry name" value="Reelin"/>
    <property type="match status" value="1"/>
</dbReference>
<dbReference type="CDD" id="cd10049">
    <property type="entry name" value="Reelin_repeat_5_subrepeat_2"/>
    <property type="match status" value="1"/>
</dbReference>
<dbReference type="CDD" id="cd08544">
    <property type="entry name" value="Reeler"/>
    <property type="match status" value="1"/>
</dbReference>
<evidence type="ECO:0000256" key="13">
    <source>
        <dbReference type="ARBA" id="ARBA00022825"/>
    </source>
</evidence>
<evidence type="ECO:0000256" key="3">
    <source>
        <dbReference type="ARBA" id="ARBA00022473"/>
    </source>
</evidence>
<dbReference type="GO" id="GO:0007155">
    <property type="term" value="P:cell adhesion"/>
    <property type="evidence" value="ECO:0007669"/>
    <property type="project" value="UniProtKB-KW"/>
</dbReference>
<dbReference type="GO" id="GO:0008236">
    <property type="term" value="F:serine-type peptidase activity"/>
    <property type="evidence" value="ECO:0007669"/>
    <property type="project" value="UniProtKB-KW"/>
</dbReference>
<accession>A0AA35PDR5</accession>
<dbReference type="Pfam" id="PF02014">
    <property type="entry name" value="Reeler"/>
    <property type="match status" value="1"/>
</dbReference>
<evidence type="ECO:0000256" key="16">
    <source>
        <dbReference type="ARBA" id="ARBA00022889"/>
    </source>
</evidence>
<dbReference type="SMART" id="SM00181">
    <property type="entry name" value="EGF"/>
    <property type="match status" value="7"/>
</dbReference>
<feature type="transmembrane region" description="Helical" evidence="27">
    <location>
        <begin position="3729"/>
        <end position="3756"/>
    </location>
</feature>
<dbReference type="CDD" id="cd10047">
    <property type="entry name" value="Reelin_repeat_3_subrepeat_2"/>
    <property type="match status" value="1"/>
</dbReference>
<dbReference type="CDD" id="cd10045">
    <property type="entry name" value="Reelin_repeat_1_subrepeat_2"/>
    <property type="match status" value="1"/>
</dbReference>
<feature type="region of interest" description="Disordered" evidence="26">
    <location>
        <begin position="1"/>
        <end position="21"/>
    </location>
</feature>
<dbReference type="PANTHER" id="PTHR11841">
    <property type="entry name" value="REELIN"/>
    <property type="match status" value="1"/>
</dbReference>
<feature type="transmembrane region" description="Helical" evidence="27">
    <location>
        <begin position="3679"/>
        <end position="3696"/>
    </location>
</feature>
<reference evidence="31" key="1">
    <citation type="submission" date="2022-12" db="EMBL/GenBank/DDBJ databases">
        <authorList>
            <person name="Alioto T."/>
            <person name="Alioto T."/>
            <person name="Gomez Garrido J."/>
        </authorList>
    </citation>
    <scope>NUCLEOTIDE SEQUENCE</scope>
</reference>
<keyword evidence="5" id="KW-0272">Extracellular matrix</keyword>
<dbReference type="FunFam" id="2.60.40.4060:FF:000001">
    <property type="entry name" value="Reelin"/>
    <property type="match status" value="1"/>
</dbReference>
<keyword evidence="9" id="KW-0479">Metal-binding</keyword>
<dbReference type="Pfam" id="PF01740">
    <property type="entry name" value="STAS"/>
    <property type="match status" value="1"/>
</dbReference>
<keyword evidence="12" id="KW-0378">Hydrolase</keyword>
<keyword evidence="14" id="KW-0862">Zinc</keyword>
<proteinExistence type="inferred from homology"/>
<evidence type="ECO:0000256" key="27">
    <source>
        <dbReference type="SAM" id="Phobius"/>
    </source>
</evidence>
<sequence>MEPKRTPPAPRPRPRTFPSGRRTFPAGALLLGVMLWASSQVAKGAVGYYPRFSPFFFLCTHHGELEGDGEQGEVLISLHIAGNPTFYVPGQEYHVTISTSTFFDGLLVTGLYTSTSVQASQSIGGSSAFGFGIMSDHQFGNQFMCSVVASHVSHLPTTNLSFVWIAPPAGTGCVNFMATATHRGQVIFKDALAQQLCEQGAPTEAPLYPLLAEMHSESIILRDDFDSYQLQGLNPAMWFECSNCEVGDQCGVIMHGSAVTFCEPYGPRELTTNGLNTTTASVLQFSIGSGSCRFSYSDPNIIVSYSNNNSADWIQLEKIRAPSNVSTIIHILYLPQEAKGENIQFQWKQEYVHAGDVYEACWALDNILIINAAHRQIVLEDNLDPVDTGNWLFFPGATIKHSCQSDGNAIYFHGTEGSELNFATTRDVDLSTEDAQEQWAEEFESQPKGWDISGAVIGTECGTLESGSSAVFLRDGERKLCTPYMDTTGYGNLRFYFSMGGSCDAGQTHESDVILYAKIEGRKDHLNLDTMTYTSYRVPSLVSVVISPELQTPATKFCLKQKNHQGHNRNVWAVDYFHVLPVLPTTVTHMIQFSINLGCGTHQPGNSVSLEFSTNHGRSWSLLHSECLPETCVGSHLPHSTVYASENYSGWNRITIPLPNAALTRDTRIRWKQTGPILGNMWAIDNIYIGPSCLKFCSGRGQCSRNGCKCDPGFSGPACEMASQTFPMFISESFGNSRLSSYHNFYSIRGAEISFGCGVLASGKALVFNKDGRRQLITSFLDSSQSRFLQFTLRLGSKSVLSTCKAPDQPGEGVLLHYSYDNGITWKLLEHYSYLNYHEPRIISVELPEDARQFGIQFRWWQPYHSSQGEDVWAIDEIIMTSVLFNSISLDFTNLVEVTQSLGFYLGNVQPYCGHDWTLCFTGDSKLASSMRYVETQSMQIGASYMLQFNLVMGCGQPYRPHMDNQVKLEYSTNHGLTWHLVQEECLPSMPSCQEFTPASIYHSSEYTKWRRITVLLPQKTWSSATRFRWSQSYYTAQDEWALDNIYIGQQCPNMCNGHGWCDHGVCRCDSGYQGAECHPANNLPSTIMSDFENPNSLESGWQEVIGGEIVKPEEGCGVISSGSSLYFNKAGKRQLVSLDLDTAWVDFVQFYIQIGGESPSCNKPDSREEGILLQYSNNGGINWHLLAEMYFSDFSKSRFVYLELPAAAKTPCTRFRWWQPVFSGEGYDQWAIDDIIILSEKLKQVIPVVNPTLPQNFYEKPAFDYPMNQLSVWLMLANEGMPKNETFCSATPSAMIFGKSDGDRFAVTRDLTLKPGYVLQFKLNIGCTDQFSSSAPVLLQYSHDAGLYWSLVKEGCYPASPGVKGCEGSSRELTEPTAYYTGDFEDWTRITIVIPRSLASSKTRFRWIQESSSQKSVPPFGLDGVYISEPCSNYCNGHGDCISGVCFCDLGYTASHGTCVSNVPNHSEMFDRFERKLSPLWYKITGGQVGNGCGILSDGKSLYFNGPGKREARTVPLDTTSIRLVQFYVQIGSKTIGTGCNKPRARNEGLVVQYSNDNGISWYLLRELDFMSFLEPQIVSIELPREAKTPATAFRWWQPQHGKHSAQWALDDVLVGMNDSSQTGFQDKFDGSVDLQANWYRVQGGQVDIDCLSMDTALIFSENTGKSRYAETWDFHVSDSTFMQFELNMGCSKPFSNSHSIYFQYSINNGRDWHLVTEECVPPRIGCQHYTESSIYTSERFQNWKRVTIYLPPATISPRTRFRWIQHNYVPGGDMWAIDNVILATGCPWMCSGHGICDAGRCVCDRGFGGPYCVPAAPLPSVLKDDFNGNLHPDLWPEVYGAERGNLNGDTIKSGTTLIFKGEGLRMLVSRDLDCTNTMYIQFSFKFLAKGTPERSHSVLLQYSINGGITWHLIDEFYFTQTTDVLFINIPLPYAARTNATRFRLWQPYNNGKKEEIWILDDLIIDGNNIKNPAILLDTFDFGPKEDNWFFYPGGNIGLYCPYSSKGAPEEDSAMVFVSNEVGEHSITTRDLNVNENTIIQFEINIGCTTDSSSADPVKLEFSRDLGATWHLLLPLCYSSSSYLSSLCSTEHHPSSTYYAGTTQGWRREVIHFGKLHLCGLVRFRWYQGFYPAASQPVTWAIDNVYIGPQCEEMCNGHGSCVNGTKCICDPGYSGPTCRISTKNPDFLKDDFEGQLESDRFLLVSGGKPSRKCGVLSGGNNLFFNEEGLRMLMTRDLDLSQARFVQFFMRLGCGKAAPDPRSQPVLLQYSLNGGLTWNLLQEFLFSNSSNVGRYIALEIPLKARSASSRLRWWQPSENGHFYSPWVIDQILIGGNISGNTVLEDDFSTLDSKKWLLHPGGTKMPVCGSTGDALVFIEKASTRYVVTTDIAVNEDSFLQLDFAASCSVTDSCYAIELEYSVDLGLTWHPVMRDCLPTNVECSTYHLQRILVSDTFNKWTRIVLPLPPYTRSQATRFRWHQPAPFDKQQTWAIDNVYIGDGCIDMCSGHGRCTQGNCMCDENWGGLYCDEPETPLPTQLKDNFNRAPSNQNWLTVNGGKLSTVCGAVASGMALHFSGACSRLLVTVDLNLTNAEFIQFYFMYGCLITPNSRNQGVLLEYSVNGGITWTLLMDIFYDQFSKPGFVNILLPPGAQEVGTRFRWWQPKHDGLDQSDWAIDNVLISGSADQRTVMLDTFSSAPLPQHERSPADAGPTGRIAFDMFMEDRTTVNEHWLFHDDCSIERFCESPDGVMMCGSHDGREVYAITHDLTPTENWIMQFKISVGCKTSEKIAQNQVHVQYSTDFGVSWSYLIPQCLPADPKCSGSVSQPSVFFPTKGWKRITYRLPESLVGNPVRFRFYQKYSDMQWAIDNFYLGPGCVDNCRGHGDCLKEQCVCDPGFSGPNCYLTQTLKTFLKERFDNEEIRPDLWMSLEGGTACMECGILAEDTALYFGGSTVRQAVTQDLDLRGAKFLQYWGRIGSENNMTTCHRPTCRKEGVLLDYSTDGGISWTLLHEMDYQKYISIRHDYILLPEDALTNTTRLRWWQPFVINNGIVVSGFDRAQWALDNVLIGGAEINPSQLVDTFDDGISHEENWSFYPNAVRTAGFCGNPSFHLYWPNKKKDQTNNILSSRELIIQPGYMIQFKIVVGCEATSCGDLHSVMLEYTKDARADSWQLVQTQCLPSSSNSVGCSPFQFHEATIYNSVNSSTWKRITVQLPDHVSSSATQFRWIQKGEESEKQSWAIDHVYIGESCPKLCGGHGYCTTGAICICDEGYQGDDCSVFSHDLPSYIKDNFESARVTEINWETIQGGVIGNGCGQLAPFAHGDSLYFNGCQIRQAVTKPLDLTRASKIMFVLQIGSLSQTDSCNTNLSDPNTVDKAVLLQYSVNNGITWQVIAQHQPKDFIQAQRVSYNVPLEARMKGVLLRWWQPRHNGTGHDQWALDHVEVVHTRKQNYMMNFSRQHGLRHFYNRRRRSLGRFPFIVCQITSGTHMRQAPHASHAKPFLLHVSGRRRSCCYWAWAAKRPREAARRRRSIFKEQLFSSLSLKCTMEHAVEDETCHVLDQRYCVERHVYNQGTLQKQLHKKEKTSLPLAQKIARSCRCSSKKAKSVLCSFLPIFTWLPRYPVKEYLLGDIISGISTGVMQLPQGLAYALLAAVPPVFGLYSSFYPVFLYTFFGTSRHISIGTFAVISLMIGGVAVREAPDEMFANTYTNSTNNTDLENSARDDMRVKVAVAVTLLSGIIQLCLGLLRFGFVAIYLTEPLVRGFTTAAAVHVFTSQLKYLLGIKTKRFSGPLSFLYSLIAVFENITKTNIAALVVGLICMVLLLSGKEINDRLKKKLPVPIPMEIIVVVIGTGASAGMNLSKTYGVDVVGHIPKGLRPPQVPDISLIPAVFVDAIAIALVGFSMTISMAKIFALKHGYKVDGNQELIALGICNSAGSFFQTFAITCSMSRSLVQEGTGGKTQVAGTLSSIMVFLVIVAIGYLFEPLPQAVLAAIVMVNLKGMFKQFQDITRFWRTSKIELAIWIVAFLSSVFLGLDYGLLTSITFAMITIVYRTQSPQYRLLGQIPGTDIYCDIEEYEEVKECPGIKIFQANASLYFANSDLYINALKKKTGVDPCAVLAARKKAQKRHRKELKHLHEQKKTAVLKVTNYTENSVKHEVMNDELPLNGKFSATTQDSSPDELERFMEPVTNIHTIILDCSPVNFVDSVGVKALNSIIKEYEEIGVSVYISGCNGSVVENLARLHFFDKAARRDLLFPSTHDAVLFSQLKGLSASQTPVDVVV</sequence>
<dbReference type="InterPro" id="IPR002861">
    <property type="entry name" value="Reeler_dom"/>
</dbReference>
<evidence type="ECO:0000256" key="20">
    <source>
        <dbReference type="ARBA" id="ARBA00023180"/>
    </source>
</evidence>
<dbReference type="GO" id="GO:0005615">
    <property type="term" value="C:extracellular space"/>
    <property type="evidence" value="ECO:0007669"/>
    <property type="project" value="TreeGrafter"/>
</dbReference>
<feature type="disulfide bond" evidence="25">
    <location>
        <begin position="3250"/>
        <end position="3260"/>
    </location>
</feature>
<dbReference type="CDD" id="cd10036">
    <property type="entry name" value="Reelin_subrepeat_Nt"/>
    <property type="match status" value="1"/>
</dbReference>
<dbReference type="InterPro" id="IPR011547">
    <property type="entry name" value="SLC26A/SulP_dom"/>
</dbReference>
<feature type="transmembrane region" description="Helical" evidence="27">
    <location>
        <begin position="4020"/>
        <end position="4052"/>
    </location>
</feature>
<comment type="subcellular location">
    <subcellularLocation>
        <location evidence="1">Membrane</location>
        <topology evidence="1">Multi-pass membrane protein</topology>
    </subcellularLocation>
    <subcellularLocation>
        <location evidence="2">Secreted</location>
        <location evidence="2">Extracellular space</location>
        <location evidence="2">Extracellular matrix</location>
    </subcellularLocation>
</comment>
<dbReference type="PANTHER" id="PTHR11841:SF1">
    <property type="entry name" value="REELIN"/>
    <property type="match status" value="1"/>
</dbReference>
<dbReference type="CDD" id="cd10044">
    <property type="entry name" value="Reelin_repeat_8_subrepeat_1"/>
    <property type="match status" value="1"/>
</dbReference>
<dbReference type="GO" id="GO:0006508">
    <property type="term" value="P:proteolysis"/>
    <property type="evidence" value="ECO:0007669"/>
    <property type="project" value="UniProtKB-KW"/>
</dbReference>
<dbReference type="PROSITE" id="PS01130">
    <property type="entry name" value="SLC26A"/>
    <property type="match status" value="1"/>
</dbReference>
<evidence type="ECO:0000256" key="10">
    <source>
        <dbReference type="ARBA" id="ARBA00022729"/>
    </source>
</evidence>
<keyword evidence="11" id="KW-0677">Repeat</keyword>
<evidence type="ECO:0000256" key="2">
    <source>
        <dbReference type="ARBA" id="ARBA00004498"/>
    </source>
</evidence>
<dbReference type="FunFam" id="2.60.120.260:FF:000041">
    <property type="entry name" value="Reelin"/>
    <property type="match status" value="1"/>
</dbReference>
<dbReference type="CDD" id="cd07042">
    <property type="entry name" value="STAS_SulP_like_sulfate_transporter"/>
    <property type="match status" value="1"/>
</dbReference>
<dbReference type="GO" id="GO:0016020">
    <property type="term" value="C:membrane"/>
    <property type="evidence" value="ECO:0007669"/>
    <property type="project" value="UniProtKB-SubCell"/>
</dbReference>
<dbReference type="FunFam" id="2.60.120.260:FF:000003">
    <property type="entry name" value="Reelin"/>
    <property type="match status" value="4"/>
</dbReference>
<dbReference type="CDD" id="cd10039">
    <property type="entry name" value="Reelin_repeat_3_subrepeat_1"/>
    <property type="match status" value="1"/>
</dbReference>
<keyword evidence="4" id="KW-0964">Secreted</keyword>
<feature type="domain" description="EGF-like" evidence="28">
    <location>
        <begin position="3246"/>
        <end position="3278"/>
    </location>
</feature>
<dbReference type="GO" id="GO:0046872">
    <property type="term" value="F:metal ion binding"/>
    <property type="evidence" value="ECO:0007669"/>
    <property type="project" value="UniProtKB-KW"/>
</dbReference>
<evidence type="ECO:0000256" key="26">
    <source>
        <dbReference type="SAM" id="MobiDB-lite"/>
    </source>
</evidence>
<feature type="domain" description="Reelin" evidence="30">
    <location>
        <begin position="44"/>
        <end position="209"/>
    </location>
</feature>
<dbReference type="SUPFAM" id="SSF50939">
    <property type="entry name" value="Sialidases"/>
    <property type="match status" value="4"/>
</dbReference>
<evidence type="ECO:0000256" key="23">
    <source>
        <dbReference type="ARBA" id="ARBA00044961"/>
    </source>
</evidence>
<dbReference type="FunFam" id="2.60.120.260:FF:000040">
    <property type="entry name" value="Reelin"/>
    <property type="match status" value="1"/>
</dbReference>
<evidence type="ECO:0000256" key="25">
    <source>
        <dbReference type="PROSITE-ProRule" id="PRU00076"/>
    </source>
</evidence>
<dbReference type="GO" id="GO:0070325">
    <property type="term" value="F:lipoprotein particle receptor binding"/>
    <property type="evidence" value="ECO:0007669"/>
    <property type="project" value="InterPro"/>
</dbReference>
<keyword evidence="17 27" id="KW-1133">Transmembrane helix</keyword>
<dbReference type="CDD" id="cd10043">
    <property type="entry name" value="Reelin_repeat_7_subrepeat_1"/>
    <property type="match status" value="1"/>
</dbReference>
<dbReference type="FunFam" id="2.60.120.260:FF:000030">
    <property type="entry name" value="Reelin"/>
    <property type="match status" value="1"/>
</dbReference>
<dbReference type="PROSITE" id="PS00022">
    <property type="entry name" value="EGF_1"/>
    <property type="match status" value="5"/>
</dbReference>
<dbReference type="Gene3D" id="3.30.750.24">
    <property type="entry name" value="STAS domain"/>
    <property type="match status" value="1"/>
</dbReference>
<dbReference type="CDD" id="cd00054">
    <property type="entry name" value="EGF_CA"/>
    <property type="match status" value="1"/>
</dbReference>
<keyword evidence="32" id="KW-1185">Reference proteome</keyword>
<dbReference type="FunFam" id="2.60.120.260:FF:000039">
    <property type="entry name" value="Reelin"/>
    <property type="match status" value="1"/>
</dbReference>
<keyword evidence="16" id="KW-0130">Cell adhesion</keyword>
<organism evidence="31 32">
    <name type="scientific">Podarcis lilfordi</name>
    <name type="common">Lilford's wall lizard</name>
    <dbReference type="NCBI Taxonomy" id="74358"/>
    <lineage>
        <taxon>Eukaryota</taxon>
        <taxon>Metazoa</taxon>
        <taxon>Chordata</taxon>
        <taxon>Craniata</taxon>
        <taxon>Vertebrata</taxon>
        <taxon>Euteleostomi</taxon>
        <taxon>Lepidosauria</taxon>
        <taxon>Squamata</taxon>
        <taxon>Bifurcata</taxon>
        <taxon>Unidentata</taxon>
        <taxon>Episquamata</taxon>
        <taxon>Laterata</taxon>
        <taxon>Lacertibaenia</taxon>
        <taxon>Lacertidae</taxon>
        <taxon>Podarcis</taxon>
    </lineage>
</organism>
<protein>
    <recommendedName>
        <fullName evidence="22">Reelin</fullName>
    </recommendedName>
</protein>
<feature type="transmembrane region" description="Helical" evidence="27">
    <location>
        <begin position="3794"/>
        <end position="3824"/>
    </location>
</feature>
<feature type="domain" description="EGF-like" evidence="28">
    <location>
        <begin position="2148"/>
        <end position="2180"/>
    </location>
</feature>
<dbReference type="InterPro" id="IPR001902">
    <property type="entry name" value="SLC26A/SulP_fam"/>
</dbReference>
<keyword evidence="20" id="KW-0325">Glycoprotein</keyword>
<dbReference type="FunFam" id="2.60.120.260:FF:000052">
    <property type="entry name" value="Reelin"/>
    <property type="match status" value="1"/>
</dbReference>
<dbReference type="NCBIfam" id="TIGR00815">
    <property type="entry name" value="sulP"/>
    <property type="match status" value="1"/>
</dbReference>
<keyword evidence="7" id="KW-0645">Protease</keyword>
<feature type="transmembrane region" description="Helical" evidence="27">
    <location>
        <begin position="3926"/>
        <end position="3950"/>
    </location>
</feature>
<dbReference type="CDD" id="cd10038">
    <property type="entry name" value="Reelin_repeat_2_subrepeat_1"/>
    <property type="match status" value="1"/>
</dbReference>
<dbReference type="CDD" id="cd10037">
    <property type="entry name" value="Reelin_repeat_1_subrepeat_1"/>
    <property type="match status" value="1"/>
</dbReference>
<evidence type="ECO:0000259" key="29">
    <source>
        <dbReference type="PROSITE" id="PS50801"/>
    </source>
</evidence>
<dbReference type="Proteomes" id="UP001178461">
    <property type="component" value="Chromosome 10"/>
</dbReference>
<evidence type="ECO:0000256" key="24">
    <source>
        <dbReference type="ARBA" id="ARBA00046064"/>
    </source>
</evidence>
<dbReference type="CDD" id="cd10051">
    <property type="entry name" value="Reelin_repeat_7_subrepeat_2"/>
    <property type="match status" value="1"/>
</dbReference>
<evidence type="ECO:0000256" key="19">
    <source>
        <dbReference type="ARBA" id="ARBA00023157"/>
    </source>
</evidence>
<comment type="similarity">
    <text evidence="21">Belongs to the reelin family.</text>
</comment>
<dbReference type="InterPro" id="IPR018045">
    <property type="entry name" value="S04_transporter_CS"/>
</dbReference>
<gene>
    <name evidence="31" type="ORF">PODLI_1B007815</name>
</gene>
<keyword evidence="3" id="KW-0217">Developmental protein</keyword>
<evidence type="ECO:0000256" key="18">
    <source>
        <dbReference type="ARBA" id="ARBA00023136"/>
    </source>
</evidence>
<evidence type="ECO:0000259" key="28">
    <source>
        <dbReference type="PROSITE" id="PS50026"/>
    </source>
</evidence>
<evidence type="ECO:0000256" key="9">
    <source>
        <dbReference type="ARBA" id="ARBA00022723"/>
    </source>
</evidence>
<dbReference type="PROSITE" id="PS51019">
    <property type="entry name" value="REELIN"/>
    <property type="match status" value="1"/>
</dbReference>
<evidence type="ECO:0000256" key="17">
    <source>
        <dbReference type="ARBA" id="ARBA00022989"/>
    </source>
</evidence>
<evidence type="ECO:0000256" key="5">
    <source>
        <dbReference type="ARBA" id="ARBA00022530"/>
    </source>
</evidence>
<dbReference type="InterPro" id="IPR002645">
    <property type="entry name" value="STAS_dom"/>
</dbReference>
<dbReference type="InterPro" id="IPR036278">
    <property type="entry name" value="Sialidase_sf"/>
</dbReference>
<feature type="transmembrane region" description="Helical" evidence="27">
    <location>
        <begin position="3970"/>
        <end position="3999"/>
    </location>
</feature>
<dbReference type="CDD" id="cd10050">
    <property type="entry name" value="Reelin_repeat_6_subrepeat_2"/>
    <property type="match status" value="1"/>
</dbReference>
<dbReference type="CDD" id="cd10046">
    <property type="entry name" value="Reelin_repeat_2_subrepeat_2"/>
    <property type="match status" value="1"/>
</dbReference>
<dbReference type="FunFam" id="2.60.120.260:FF:000055">
    <property type="entry name" value="Reelin"/>
    <property type="match status" value="1"/>
</dbReference>
<dbReference type="GO" id="GO:0007417">
    <property type="term" value="P:central nervous system development"/>
    <property type="evidence" value="ECO:0007669"/>
    <property type="project" value="InterPro"/>
</dbReference>
<dbReference type="CDD" id="cd10040">
    <property type="entry name" value="Reelin_repeat_4_subrepeat_1"/>
    <property type="match status" value="1"/>
</dbReference>
<keyword evidence="19 25" id="KW-1015">Disulfide bond</keyword>
<evidence type="ECO:0000256" key="11">
    <source>
        <dbReference type="ARBA" id="ARBA00022737"/>
    </source>
</evidence>
<feature type="disulfide bond" evidence="25">
    <location>
        <begin position="3268"/>
        <end position="3277"/>
    </location>
</feature>
<dbReference type="InterPro" id="IPR042307">
    <property type="entry name" value="Reeler_sf"/>
</dbReference>
<comment type="subunit">
    <text evidence="23">Oligomer of disulfide-linked homodimers.</text>
</comment>
<dbReference type="InterPro" id="IPR049419">
    <property type="entry name" value="Reelin_subrepeat-B"/>
</dbReference>
<evidence type="ECO:0000256" key="21">
    <source>
        <dbReference type="ARBA" id="ARBA00023773"/>
    </source>
</evidence>
<evidence type="ECO:0000256" key="22">
    <source>
        <dbReference type="ARBA" id="ARBA00023900"/>
    </source>
</evidence>
<dbReference type="InterPro" id="IPR013111">
    <property type="entry name" value="EGF_extracell"/>
</dbReference>
<evidence type="ECO:0000256" key="7">
    <source>
        <dbReference type="ARBA" id="ARBA00022670"/>
    </source>
</evidence>
<dbReference type="FunFam" id="2.60.120.260:FF:000057">
    <property type="entry name" value="Reelin"/>
    <property type="match status" value="1"/>
</dbReference>
<evidence type="ECO:0000256" key="15">
    <source>
        <dbReference type="ARBA" id="ARBA00022837"/>
    </source>
</evidence>
<dbReference type="FunFam" id="2.60.120.260:FF:000028">
    <property type="entry name" value="Reelin"/>
    <property type="match status" value="1"/>
</dbReference>
<evidence type="ECO:0000256" key="4">
    <source>
        <dbReference type="ARBA" id="ARBA00022525"/>
    </source>
</evidence>
<keyword evidence="8 27" id="KW-0812">Transmembrane</keyword>
<keyword evidence="13" id="KW-0720">Serine protease</keyword>
<dbReference type="Gene3D" id="2.60.40.4060">
    <property type="entry name" value="Reeler domain"/>
    <property type="match status" value="1"/>
</dbReference>
<dbReference type="EMBL" id="OX395135">
    <property type="protein sequence ID" value="CAI5785186.1"/>
    <property type="molecule type" value="Genomic_DNA"/>
</dbReference>
<dbReference type="FunFam" id="2.60.120.260:FF:000042">
    <property type="entry name" value="Reelin"/>
    <property type="match status" value="1"/>
</dbReference>
<dbReference type="CDD" id="cd10048">
    <property type="entry name" value="Reelin_repeat_4_subrepeat_2"/>
    <property type="match status" value="1"/>
</dbReference>
<keyword evidence="18 27" id="KW-0472">Membrane</keyword>
<keyword evidence="15" id="KW-0106">Calcium</keyword>
<dbReference type="CDD" id="cd10042">
    <property type="entry name" value="Reelin_repeat_6_subrepeat_1"/>
    <property type="match status" value="1"/>
</dbReference>
<evidence type="ECO:0000256" key="12">
    <source>
        <dbReference type="ARBA" id="ARBA00022801"/>
    </source>
</evidence>
<evidence type="ECO:0000256" key="8">
    <source>
        <dbReference type="ARBA" id="ARBA00022692"/>
    </source>
</evidence>